<dbReference type="OrthoDB" id="9971049at2"/>
<keyword evidence="3" id="KW-1185">Reference proteome</keyword>
<proteinExistence type="predicted"/>
<dbReference type="RefSeq" id="WP_092792489.1">
    <property type="nucleotide sequence ID" value="NZ_FOPC01000009.1"/>
</dbReference>
<gene>
    <name evidence="2" type="ORF">SAMN04487988_109180</name>
</gene>
<evidence type="ECO:0000256" key="1">
    <source>
        <dbReference type="SAM" id="SignalP"/>
    </source>
</evidence>
<dbReference type="STRING" id="435880.SAMN04487988_109180"/>
<reference evidence="3" key="1">
    <citation type="submission" date="2016-10" db="EMBL/GenBank/DDBJ databases">
        <authorList>
            <person name="Varghese N."/>
            <person name="Submissions S."/>
        </authorList>
    </citation>
    <scope>NUCLEOTIDE SEQUENCE [LARGE SCALE GENOMIC DNA]</scope>
    <source>
        <strain evidence="3">DSM 19315</strain>
    </source>
</reference>
<dbReference type="AlphaFoldDB" id="A0A1I2VHR1"/>
<protein>
    <submittedName>
        <fullName evidence="2">Uncharacterized protein</fullName>
    </submittedName>
</protein>
<sequence>MKKLKLFVLGLGLTGAAIFGTSFLATSEAEAQGEIAKCEWDGETCTKPKDKAPCGCEDDGSIGV</sequence>
<keyword evidence="1" id="KW-0732">Signal</keyword>
<dbReference type="EMBL" id="FOPC01000009">
    <property type="protein sequence ID" value="SFG87969.1"/>
    <property type="molecule type" value="Genomic_DNA"/>
</dbReference>
<evidence type="ECO:0000313" key="3">
    <source>
        <dbReference type="Proteomes" id="UP000199642"/>
    </source>
</evidence>
<accession>A0A1I2VHR1</accession>
<dbReference type="Proteomes" id="UP000199642">
    <property type="component" value="Unassembled WGS sequence"/>
</dbReference>
<name>A0A1I2VHR1_9BACT</name>
<feature type="chain" id="PRO_5011606681" evidence="1">
    <location>
        <begin position="32"/>
        <end position="64"/>
    </location>
</feature>
<organism evidence="2 3">
    <name type="scientific">Algoriphagus hitonicola</name>
    <dbReference type="NCBI Taxonomy" id="435880"/>
    <lineage>
        <taxon>Bacteria</taxon>
        <taxon>Pseudomonadati</taxon>
        <taxon>Bacteroidota</taxon>
        <taxon>Cytophagia</taxon>
        <taxon>Cytophagales</taxon>
        <taxon>Cyclobacteriaceae</taxon>
        <taxon>Algoriphagus</taxon>
    </lineage>
</organism>
<feature type="signal peptide" evidence="1">
    <location>
        <begin position="1"/>
        <end position="31"/>
    </location>
</feature>
<evidence type="ECO:0000313" key="2">
    <source>
        <dbReference type="EMBL" id="SFG87969.1"/>
    </source>
</evidence>